<evidence type="ECO:0000256" key="6">
    <source>
        <dbReference type="SAM" id="MobiDB-lite"/>
    </source>
</evidence>
<keyword evidence="3 7" id="KW-0812">Transmembrane</keyword>
<keyword evidence="4 7" id="KW-1133">Transmembrane helix</keyword>
<sequence length="1130" mass="122852">MFVSHAKVRIVGLGGRSKRRRPHRRRLAVKEVVRMPCLLPTVLTVFLGLLAVAGGAGMSVIGFVPTRDSAQNNVTDIAVPPGEGQGVVDAKSGGPSAQVSAVGMDQSALSEANAQRERSFYLLKICAYVGPVIMAVGMFAMIVACVFYCEILDKYAILVPERKSGLYDKEELYQVIVGEMKKSYAQTLITAYTKAAERSLLAADTQSVSDNFLPDFPIKPEPLTIEQQIDIECEGYAPSPPVPNKRYSVIQARIQRLRSEDHWLKTSSLPNIRRSDRINSIKRAGRAIVKSKGSSLSCDYTMDEARLRRKSMMLRSIVQWNSSSSGDLNGQRQRRFSSVKALPSEQNTDNWDAVSHAGFAGSYPMTRLIQRRGTFACGDMRTRRMKFLLLLQASESKDLFSDTVSIDGRVSVPGIRRNSFIPYTTCDRFISGEEKKTMRDSRRSSVNPFMFGQRFATEPKAGTRRHSFFPIRRDDKIYVVDPNEQRRHSFNPICVNNTLKPEFAAKLDGRRGSFNPDARRGSFNPDSRRGSYNPDSRRSSFNPDSRRSSYIPDSRRGSFNPDSRRGSYIPDGRRGSYDPDCMPDRAADGNRAHEVPPQNSFFLQVPGFEHEFQMERHPPADNEDFPTSQTGLTVPDPGFLSPVAKSGPPIGTADSRRVERRHSHNPGLKPAPPNDGSGGGGTGAFKIPKITINAVTTNNRYLGVPTQEYYPEERRHTFNAMTMTRPQINISPAGTVCVKSQEKPAAAQRISFLLDPNDSSSPPQQAPSAPGGATSSPSPSRTRLTAGSASPHTTPSPPSNATSSPEPVRPSSFKQEMVVFKPLPYPTDSRSASPSSNVSNCGSENVWSDRSLRASSPGLASVSSDRSGKTARTASPVSVIAADVTSSYGTFDVTTPPSAWERRGEKQTKSPRSQQKASTLQTLQVSSASTKCAVQLNPRQEKAAERGSPVLVRRSSSFKERSEPHGKASHSRHKARHRPHQQPPVHRRPARTMETEMTDSPASVSSGQASVSSGPASISSGPATLSPSVNTDANAAIQRSRSTSALGFHPDTPTPPLGHASSPSGPALTVSYATNPHGGGSSLSPLAAHGPSQATPSSVAPPTRDIDVEEGGGRPKEHTPHDDRDQDPAS</sequence>
<proteinExistence type="inferred from homology"/>
<reference evidence="9" key="1">
    <citation type="submission" date="2025-08" db="UniProtKB">
        <authorList>
            <consortium name="RefSeq"/>
        </authorList>
    </citation>
    <scope>IDENTIFICATION</scope>
</reference>
<feature type="region of interest" description="Disordered" evidence="6">
    <location>
        <begin position="506"/>
        <end position="596"/>
    </location>
</feature>
<feature type="transmembrane region" description="Helical" evidence="7">
    <location>
        <begin position="42"/>
        <end position="64"/>
    </location>
</feature>
<feature type="compositionally biased region" description="Basic and acidic residues" evidence="6">
    <location>
        <begin position="957"/>
        <end position="966"/>
    </location>
</feature>
<feature type="compositionally biased region" description="Basic residues" evidence="6">
    <location>
        <begin position="967"/>
        <end position="990"/>
    </location>
</feature>
<feature type="compositionally biased region" description="Polar residues" evidence="6">
    <location>
        <begin position="910"/>
        <end position="932"/>
    </location>
</feature>
<evidence type="ECO:0000256" key="7">
    <source>
        <dbReference type="SAM" id="Phobius"/>
    </source>
</evidence>
<feature type="compositionally biased region" description="Basic and acidic residues" evidence="6">
    <location>
        <begin position="571"/>
        <end position="594"/>
    </location>
</feature>
<evidence type="ECO:0000256" key="1">
    <source>
        <dbReference type="ARBA" id="ARBA00004141"/>
    </source>
</evidence>
<feature type="region of interest" description="Disordered" evidence="6">
    <location>
        <begin position="617"/>
        <end position="684"/>
    </location>
</feature>
<evidence type="ECO:0000313" key="9">
    <source>
        <dbReference type="RefSeq" id="XP_005095649.2"/>
    </source>
</evidence>
<evidence type="ECO:0000256" key="4">
    <source>
        <dbReference type="ARBA" id="ARBA00022989"/>
    </source>
</evidence>
<evidence type="ECO:0000256" key="3">
    <source>
        <dbReference type="ARBA" id="ARBA00022692"/>
    </source>
</evidence>
<dbReference type="PANTHER" id="PTHR31815">
    <property type="entry name" value="AGAP005329-PA"/>
    <property type="match status" value="1"/>
</dbReference>
<feature type="compositionally biased region" description="Basic and acidic residues" evidence="6">
    <location>
        <begin position="1111"/>
        <end position="1130"/>
    </location>
</feature>
<feature type="compositionally biased region" description="Low complexity" evidence="6">
    <location>
        <begin position="1000"/>
        <end position="1023"/>
    </location>
</feature>
<evidence type="ECO:0000256" key="2">
    <source>
        <dbReference type="ARBA" id="ARBA00005308"/>
    </source>
</evidence>
<gene>
    <name evidence="9" type="primary">LOC101851399</name>
</gene>
<feature type="compositionally biased region" description="Low complexity" evidence="6">
    <location>
        <begin position="829"/>
        <end position="843"/>
    </location>
</feature>
<keyword evidence="8" id="KW-1185">Reference proteome</keyword>
<dbReference type="PANTHER" id="PTHR31815:SF1">
    <property type="entry name" value="TRANSMEMBRANE PROTEIN 200C"/>
    <property type="match status" value="1"/>
</dbReference>
<feature type="region of interest" description="Disordered" evidence="6">
    <location>
        <begin position="754"/>
        <end position="811"/>
    </location>
</feature>
<feature type="compositionally biased region" description="Low complexity" evidence="6">
    <location>
        <begin position="759"/>
        <end position="806"/>
    </location>
</feature>
<feature type="compositionally biased region" description="Polar residues" evidence="6">
    <location>
        <begin position="884"/>
        <end position="897"/>
    </location>
</feature>
<comment type="subcellular location">
    <subcellularLocation>
        <location evidence="1">Membrane</location>
        <topology evidence="1">Multi-pass membrane protein</topology>
    </subcellularLocation>
</comment>
<dbReference type="InterPro" id="IPR018787">
    <property type="entry name" value="DUF2371_TMEM200"/>
</dbReference>
<comment type="similarity">
    <text evidence="2">Belongs to the TMEM200 family.</text>
</comment>
<accession>A0ABM0JK75</accession>
<feature type="region of interest" description="Disordered" evidence="6">
    <location>
        <begin position="824"/>
        <end position="1130"/>
    </location>
</feature>
<feature type="compositionally biased region" description="Polar residues" evidence="6">
    <location>
        <begin position="1025"/>
        <end position="1045"/>
    </location>
</feature>
<feature type="compositionally biased region" description="Polar residues" evidence="6">
    <location>
        <begin position="861"/>
        <end position="876"/>
    </location>
</feature>
<name>A0ABM0JK75_APLCA</name>
<evidence type="ECO:0000313" key="8">
    <source>
        <dbReference type="Proteomes" id="UP000694888"/>
    </source>
</evidence>
<keyword evidence="5 7" id="KW-0472">Membrane</keyword>
<evidence type="ECO:0000256" key="5">
    <source>
        <dbReference type="ARBA" id="ARBA00023136"/>
    </source>
</evidence>
<feature type="transmembrane region" description="Helical" evidence="7">
    <location>
        <begin position="125"/>
        <end position="148"/>
    </location>
</feature>
<dbReference type="GeneID" id="101851399"/>
<dbReference type="RefSeq" id="XP_005095649.2">
    <property type="nucleotide sequence ID" value="XM_005095592.3"/>
</dbReference>
<dbReference type="Proteomes" id="UP000694888">
    <property type="component" value="Unplaced"/>
</dbReference>
<protein>
    <submittedName>
        <fullName evidence="9">Uncharacterized protein LOC101851399</fullName>
    </submittedName>
</protein>
<organism evidence="8 9">
    <name type="scientific">Aplysia californica</name>
    <name type="common">California sea hare</name>
    <dbReference type="NCBI Taxonomy" id="6500"/>
    <lineage>
        <taxon>Eukaryota</taxon>
        <taxon>Metazoa</taxon>
        <taxon>Spiralia</taxon>
        <taxon>Lophotrochozoa</taxon>
        <taxon>Mollusca</taxon>
        <taxon>Gastropoda</taxon>
        <taxon>Heterobranchia</taxon>
        <taxon>Euthyneura</taxon>
        <taxon>Tectipleura</taxon>
        <taxon>Aplysiida</taxon>
        <taxon>Aplysioidea</taxon>
        <taxon>Aplysiidae</taxon>
        <taxon>Aplysia</taxon>
    </lineage>
</organism>